<dbReference type="InterPro" id="IPR006143">
    <property type="entry name" value="RND_pump_MFP"/>
</dbReference>
<dbReference type="Proteomes" id="UP000286934">
    <property type="component" value="Unassembled WGS sequence"/>
</dbReference>
<dbReference type="RefSeq" id="WP_126805684.1">
    <property type="nucleotide sequence ID" value="NZ_PIPP01000001.1"/>
</dbReference>
<evidence type="ECO:0000259" key="5">
    <source>
        <dbReference type="Pfam" id="PF25917"/>
    </source>
</evidence>
<comment type="subcellular location">
    <subcellularLocation>
        <location evidence="1">Cell inner membrane</location>
        <topology evidence="1">Lipid-anchor</topology>
    </subcellularLocation>
</comment>
<dbReference type="Pfam" id="PF25917">
    <property type="entry name" value="BSH_RND"/>
    <property type="match status" value="1"/>
</dbReference>
<protein>
    <submittedName>
        <fullName evidence="7">Efflux transporter periplasmic adaptor subunit</fullName>
    </submittedName>
</protein>
<comment type="similarity">
    <text evidence="2">Belongs to the membrane fusion protein (MFP) (TC 8.A.1) family.</text>
</comment>
<name>A0A432WXF5_9GAMM</name>
<evidence type="ECO:0000256" key="3">
    <source>
        <dbReference type="SAM" id="Coils"/>
    </source>
</evidence>
<keyword evidence="3" id="KW-0175">Coiled coil</keyword>
<dbReference type="PANTHER" id="PTHR30158:SF24">
    <property type="entry name" value="HLYD FAMILY SECRETION PROTEIN"/>
    <property type="match status" value="1"/>
</dbReference>
<dbReference type="PROSITE" id="PS51257">
    <property type="entry name" value="PROKAR_LIPOPROTEIN"/>
    <property type="match status" value="1"/>
</dbReference>
<evidence type="ECO:0000259" key="4">
    <source>
        <dbReference type="Pfam" id="PF25876"/>
    </source>
</evidence>
<gene>
    <name evidence="7" type="ORF">CWE13_02155</name>
</gene>
<dbReference type="EMBL" id="PIPP01000001">
    <property type="protein sequence ID" value="RUO38464.1"/>
    <property type="molecule type" value="Genomic_DNA"/>
</dbReference>
<keyword evidence="8" id="KW-1185">Reference proteome</keyword>
<feature type="domain" description="Multidrug resistance protein MdtA-like barrel-sandwich hybrid" evidence="5">
    <location>
        <begin position="77"/>
        <end position="219"/>
    </location>
</feature>
<dbReference type="Gene3D" id="1.10.287.470">
    <property type="entry name" value="Helix hairpin bin"/>
    <property type="match status" value="1"/>
</dbReference>
<organism evidence="7 8">
    <name type="scientific">Aliidiomarina shirensis</name>
    <dbReference type="NCBI Taxonomy" id="1048642"/>
    <lineage>
        <taxon>Bacteria</taxon>
        <taxon>Pseudomonadati</taxon>
        <taxon>Pseudomonadota</taxon>
        <taxon>Gammaproteobacteria</taxon>
        <taxon>Alteromonadales</taxon>
        <taxon>Idiomarinaceae</taxon>
        <taxon>Aliidiomarina</taxon>
    </lineage>
</organism>
<evidence type="ECO:0000256" key="2">
    <source>
        <dbReference type="ARBA" id="ARBA00009477"/>
    </source>
</evidence>
<dbReference type="Gene3D" id="2.40.50.100">
    <property type="match status" value="1"/>
</dbReference>
<accession>A0A432WXF5</accession>
<evidence type="ECO:0000259" key="6">
    <source>
        <dbReference type="Pfam" id="PF25944"/>
    </source>
</evidence>
<feature type="domain" description="Multidrug resistance protein MdtA-like beta-barrel" evidence="6">
    <location>
        <begin position="224"/>
        <end position="306"/>
    </location>
</feature>
<dbReference type="Gene3D" id="2.40.30.170">
    <property type="match status" value="1"/>
</dbReference>
<reference evidence="8" key="1">
    <citation type="journal article" date="2018" name="Front. Microbiol.">
        <title>Genome-Based Analysis Reveals the Taxonomy and Diversity of the Family Idiomarinaceae.</title>
        <authorList>
            <person name="Liu Y."/>
            <person name="Lai Q."/>
            <person name="Shao Z."/>
        </authorList>
    </citation>
    <scope>NUCLEOTIDE SEQUENCE [LARGE SCALE GENOMIC DNA]</scope>
    <source>
        <strain evidence="8">AIS</strain>
    </source>
</reference>
<dbReference type="InterPro" id="IPR058625">
    <property type="entry name" value="MdtA-like_BSH"/>
</dbReference>
<dbReference type="GO" id="GO:0022857">
    <property type="term" value="F:transmembrane transporter activity"/>
    <property type="evidence" value="ECO:0007669"/>
    <property type="project" value="InterPro"/>
</dbReference>
<sequence>MKAVSSSASNSQWRQTALRGVLGLGAVSILAACSGEPSAENQGMGGGMPPSPVTVAEVSLQSATQHVEYPGRIQGVREVEIRAQVAGILQERKYSEGEYVEKGQTLFQIDPEPFALALNSAEAALATAEANQAQAQNEWERVADLYENNAASTREFDQARASIAAANANLAQAQSNLKDAERNLRYARVEAPISGIAGIEALSEGNLISSGALLTNVVQTDQVRVHFAIPEKDGEIYRAYLKAASNQTPNAWVVFSDGETYSEMGTVNYINTSVNAATSQVEMRAQFPNENQELRSGQFVRVRITLQEFSSVALVDPSVVSQGPEGAQVFVINGSESAKAKPVVLGPIVDGQQVILSGLNDGDMLVVNGHVALADGAPVNVTNGD</sequence>
<feature type="domain" description="Multidrug resistance protein MdtA-like alpha-helical hairpin" evidence="4">
    <location>
        <begin position="118"/>
        <end position="187"/>
    </location>
</feature>
<evidence type="ECO:0000313" key="8">
    <source>
        <dbReference type="Proteomes" id="UP000286934"/>
    </source>
</evidence>
<dbReference type="PANTHER" id="PTHR30158">
    <property type="entry name" value="ACRA/E-RELATED COMPONENT OF DRUG EFFLUX TRANSPORTER"/>
    <property type="match status" value="1"/>
</dbReference>
<dbReference type="Pfam" id="PF25944">
    <property type="entry name" value="Beta-barrel_RND"/>
    <property type="match status" value="1"/>
</dbReference>
<dbReference type="InterPro" id="IPR058626">
    <property type="entry name" value="MdtA-like_b-barrel"/>
</dbReference>
<dbReference type="GO" id="GO:0005886">
    <property type="term" value="C:plasma membrane"/>
    <property type="evidence" value="ECO:0007669"/>
    <property type="project" value="TreeGrafter"/>
</dbReference>
<feature type="coiled-coil region" evidence="3">
    <location>
        <begin position="118"/>
        <end position="190"/>
    </location>
</feature>
<dbReference type="InterPro" id="IPR058624">
    <property type="entry name" value="MdtA-like_HH"/>
</dbReference>
<dbReference type="GO" id="GO:0046677">
    <property type="term" value="P:response to antibiotic"/>
    <property type="evidence" value="ECO:0007669"/>
    <property type="project" value="TreeGrafter"/>
</dbReference>
<dbReference type="SUPFAM" id="SSF111369">
    <property type="entry name" value="HlyD-like secretion proteins"/>
    <property type="match status" value="1"/>
</dbReference>
<evidence type="ECO:0000256" key="1">
    <source>
        <dbReference type="ARBA" id="ARBA00004519"/>
    </source>
</evidence>
<dbReference type="Pfam" id="PF25876">
    <property type="entry name" value="HH_MFP_RND"/>
    <property type="match status" value="1"/>
</dbReference>
<comment type="caution">
    <text evidence="7">The sequence shown here is derived from an EMBL/GenBank/DDBJ whole genome shotgun (WGS) entry which is preliminary data.</text>
</comment>
<dbReference type="Gene3D" id="2.40.420.20">
    <property type="match status" value="1"/>
</dbReference>
<evidence type="ECO:0000313" key="7">
    <source>
        <dbReference type="EMBL" id="RUO38464.1"/>
    </source>
</evidence>
<dbReference type="GO" id="GO:0030313">
    <property type="term" value="C:cell envelope"/>
    <property type="evidence" value="ECO:0007669"/>
    <property type="project" value="UniProtKB-SubCell"/>
</dbReference>
<dbReference type="OrthoDB" id="9800613at2"/>
<dbReference type="NCBIfam" id="TIGR01730">
    <property type="entry name" value="RND_mfp"/>
    <property type="match status" value="1"/>
</dbReference>
<proteinExistence type="inferred from homology"/>
<dbReference type="AlphaFoldDB" id="A0A432WXF5"/>